<dbReference type="Gene3D" id="3.10.450.50">
    <property type="match status" value="1"/>
</dbReference>
<dbReference type="SUPFAM" id="SSF54427">
    <property type="entry name" value="NTF2-like"/>
    <property type="match status" value="1"/>
</dbReference>
<evidence type="ECO:0000313" key="1">
    <source>
        <dbReference type="EMBL" id="GAX29276.1"/>
    </source>
</evidence>
<dbReference type="InterPro" id="IPR032710">
    <property type="entry name" value="NTF2-like_dom_sf"/>
</dbReference>
<evidence type="ECO:0000313" key="2">
    <source>
        <dbReference type="Proteomes" id="UP000198406"/>
    </source>
</evidence>
<dbReference type="AlphaFoldDB" id="A0A1Z5KSJ1"/>
<protein>
    <submittedName>
        <fullName evidence="1">Uncharacterized protein</fullName>
    </submittedName>
</protein>
<dbReference type="InterPro" id="IPR039437">
    <property type="entry name" value="FrzH/put_lumazine-bd"/>
</dbReference>
<dbReference type="InParanoid" id="A0A1Z5KSJ1"/>
<comment type="caution">
    <text evidence="1">The sequence shown here is derived from an EMBL/GenBank/DDBJ whole genome shotgun (WGS) entry which is preliminary data.</text>
</comment>
<dbReference type="OrthoDB" id="420299at2759"/>
<sequence length="265" mass="29982">MVEQQKVHSSALQCLAVWMGKRDSSAETCLHAEALVLRVESNGTHASQAGREFRFLTDDSSLNFHVTKIQIAPVGNQSLASALVTSSKYCGWIVLLNMGDQWQCISATFSPPSVCTTPQDYQDVIQLTWDGYSRANRMCDGKKMATVFHPMCRLTEATDVCNDTSTTRSLFLKNQTEFCELVTKRYDDPNSRHYPFRQLKDDLSFLSQYDSLLSIDFATDRVALVTLRIGHPPCLWTDYLTVAKISSQWWIVHKSSCSEPFPEMK</sequence>
<dbReference type="EMBL" id="BDSP01000289">
    <property type="protein sequence ID" value="GAX29276.1"/>
    <property type="molecule type" value="Genomic_DNA"/>
</dbReference>
<dbReference type="Pfam" id="PF12893">
    <property type="entry name" value="Lumazine_bd_2"/>
    <property type="match status" value="1"/>
</dbReference>
<name>A0A1Z5KSJ1_FISSO</name>
<reference evidence="1 2" key="1">
    <citation type="journal article" date="2015" name="Plant Cell">
        <title>Oil accumulation by the oleaginous diatom Fistulifera solaris as revealed by the genome and transcriptome.</title>
        <authorList>
            <person name="Tanaka T."/>
            <person name="Maeda Y."/>
            <person name="Veluchamy A."/>
            <person name="Tanaka M."/>
            <person name="Abida H."/>
            <person name="Marechal E."/>
            <person name="Bowler C."/>
            <person name="Muto M."/>
            <person name="Sunaga Y."/>
            <person name="Tanaka M."/>
            <person name="Yoshino T."/>
            <person name="Taniguchi T."/>
            <person name="Fukuda Y."/>
            <person name="Nemoto M."/>
            <person name="Matsumoto M."/>
            <person name="Wong P.S."/>
            <person name="Aburatani S."/>
            <person name="Fujibuchi W."/>
        </authorList>
    </citation>
    <scope>NUCLEOTIDE SEQUENCE [LARGE SCALE GENOMIC DNA]</scope>
    <source>
        <strain evidence="1 2">JPCC DA0580</strain>
    </source>
</reference>
<keyword evidence="2" id="KW-1185">Reference proteome</keyword>
<dbReference type="Proteomes" id="UP000198406">
    <property type="component" value="Unassembled WGS sequence"/>
</dbReference>
<accession>A0A1Z5KSJ1</accession>
<organism evidence="1 2">
    <name type="scientific">Fistulifera solaris</name>
    <name type="common">Oleaginous diatom</name>
    <dbReference type="NCBI Taxonomy" id="1519565"/>
    <lineage>
        <taxon>Eukaryota</taxon>
        <taxon>Sar</taxon>
        <taxon>Stramenopiles</taxon>
        <taxon>Ochrophyta</taxon>
        <taxon>Bacillariophyta</taxon>
        <taxon>Bacillariophyceae</taxon>
        <taxon>Bacillariophycidae</taxon>
        <taxon>Naviculales</taxon>
        <taxon>Naviculaceae</taxon>
        <taxon>Fistulifera</taxon>
    </lineage>
</organism>
<gene>
    <name evidence="1" type="ORF">FisN_16Hu294</name>
</gene>
<proteinExistence type="predicted"/>